<keyword evidence="4 9" id="KW-0223">Dioxygenase</keyword>
<accession>A9WRM0</accession>
<dbReference type="PANTHER" id="PTHR30468">
    <property type="entry name" value="ALPHA-KETOGLUTARATE-DEPENDENT SULFONATE DIOXYGENASE"/>
    <property type="match status" value="1"/>
</dbReference>
<comment type="cofactor">
    <cofactor evidence="1">
        <name>Fe(2+)</name>
        <dbReference type="ChEBI" id="CHEBI:29033"/>
    </cofactor>
</comment>
<keyword evidence="10" id="KW-1185">Reference proteome</keyword>
<dbReference type="SUPFAM" id="SSF51197">
    <property type="entry name" value="Clavaminate synthase-like"/>
    <property type="match status" value="1"/>
</dbReference>
<dbReference type="KEGG" id="rsa:RSal33209_2577"/>
<name>A9WRM0_RENSM</name>
<dbReference type="GO" id="GO:0046872">
    <property type="term" value="F:metal ion binding"/>
    <property type="evidence" value="ECO:0007669"/>
    <property type="project" value="UniProtKB-KW"/>
</dbReference>
<dbReference type="eggNOG" id="COG2175">
    <property type="taxonomic scope" value="Bacteria"/>
</dbReference>
<keyword evidence="3" id="KW-0479">Metal-binding</keyword>
<evidence type="ECO:0000256" key="2">
    <source>
        <dbReference type="ARBA" id="ARBA00005896"/>
    </source>
</evidence>
<evidence type="ECO:0000256" key="4">
    <source>
        <dbReference type="ARBA" id="ARBA00022964"/>
    </source>
</evidence>
<feature type="compositionally biased region" description="Low complexity" evidence="7">
    <location>
        <begin position="278"/>
        <end position="293"/>
    </location>
</feature>
<dbReference type="Gene3D" id="3.60.130.10">
    <property type="entry name" value="Clavaminate synthase-like"/>
    <property type="match status" value="1"/>
</dbReference>
<dbReference type="Proteomes" id="UP000002007">
    <property type="component" value="Chromosome"/>
</dbReference>
<gene>
    <name evidence="9" type="ordered locus">RSal33209_2577</name>
</gene>
<feature type="domain" description="TauD/TfdA-like" evidence="8">
    <location>
        <begin position="19"/>
        <end position="270"/>
    </location>
</feature>
<dbReference type="EC" id="1.14.11.-" evidence="9"/>
<keyword evidence="6" id="KW-0408">Iron</keyword>
<evidence type="ECO:0000313" key="9">
    <source>
        <dbReference type="EMBL" id="ABY24302.1"/>
    </source>
</evidence>
<comment type="similarity">
    <text evidence="2">Belongs to the TfdA dioxygenase family.</text>
</comment>
<evidence type="ECO:0000256" key="6">
    <source>
        <dbReference type="ARBA" id="ARBA00023004"/>
    </source>
</evidence>
<keyword evidence="5 9" id="KW-0560">Oxidoreductase</keyword>
<evidence type="ECO:0000259" key="8">
    <source>
        <dbReference type="Pfam" id="PF02668"/>
    </source>
</evidence>
<evidence type="ECO:0000256" key="7">
    <source>
        <dbReference type="SAM" id="MobiDB-lite"/>
    </source>
</evidence>
<dbReference type="InterPro" id="IPR042098">
    <property type="entry name" value="TauD-like_sf"/>
</dbReference>
<dbReference type="PANTHER" id="PTHR30468:SF5">
    <property type="entry name" value="ALPHA-KETOGLUTARATE-DEPENDENT SULFATE ESTER DIOXYGENASE"/>
    <property type="match status" value="1"/>
</dbReference>
<dbReference type="GO" id="GO:0005737">
    <property type="term" value="C:cytoplasm"/>
    <property type="evidence" value="ECO:0007669"/>
    <property type="project" value="TreeGrafter"/>
</dbReference>
<organism evidence="9 10">
    <name type="scientific">Renibacterium salmoninarum (strain ATCC 33209 / DSM 20767 / JCM 11484 / NBRC 15589 / NCIMB 2235)</name>
    <dbReference type="NCBI Taxonomy" id="288705"/>
    <lineage>
        <taxon>Bacteria</taxon>
        <taxon>Bacillati</taxon>
        <taxon>Actinomycetota</taxon>
        <taxon>Actinomycetes</taxon>
        <taxon>Micrococcales</taxon>
        <taxon>Micrococcaceae</taxon>
        <taxon>Renibacterium</taxon>
    </lineage>
</organism>
<dbReference type="AlphaFoldDB" id="A9WRM0"/>
<proteinExistence type="inferred from homology"/>
<dbReference type="Pfam" id="PF02668">
    <property type="entry name" value="TauD"/>
    <property type="match status" value="1"/>
</dbReference>
<evidence type="ECO:0000256" key="3">
    <source>
        <dbReference type="ARBA" id="ARBA00022723"/>
    </source>
</evidence>
<feature type="region of interest" description="Disordered" evidence="7">
    <location>
        <begin position="273"/>
        <end position="305"/>
    </location>
</feature>
<dbReference type="GO" id="GO:0016706">
    <property type="term" value="F:2-oxoglutarate-dependent dioxygenase activity"/>
    <property type="evidence" value="ECO:0007669"/>
    <property type="project" value="TreeGrafter"/>
</dbReference>
<dbReference type="EMBL" id="CP000910">
    <property type="protein sequence ID" value="ABY24302.1"/>
    <property type="molecule type" value="Genomic_DNA"/>
</dbReference>
<sequence>MNLTADAPIDTNSNQLVFRKLTARIGAEIRGLDLTSVTEEQIKQIRAALNEHKALVFREANVHSNEEQVAFASNFGPLTQAHPTTYSVDGAPEVLPVDSEISVANTWHTDVTFVVNPPQASTLRSVTLPEYGGETLIASTVGAYDDLPVELRSFAESLWAIHSNDYDYVNPKNLEHKNSEEQRKIFTRIKFETAHPVARVHPLTGKRNLFIGAFAQRLRILGVSNTESRDLLRLLQAYVTRPENIVRVNCEPNQVVLFDNRATQHYAQTITTEKPGHSLASRSRATFRSTSTANQATPSKAIPRPTQWWHRSNLPQALVRRPLAPGQRLR</sequence>
<dbReference type="STRING" id="288705.RSal33209_2577"/>
<dbReference type="InterPro" id="IPR003819">
    <property type="entry name" value="TauD/TfdA-like"/>
</dbReference>
<protein>
    <submittedName>
        <fullName evidence="9">Alkylsulfate dioxygenase (2-oxoglutarate-dependent)</fullName>
        <ecNumber evidence="9">1.14.11.-</ecNumber>
    </submittedName>
</protein>
<dbReference type="HOGENOM" id="CLU_036005_2_1_11"/>
<evidence type="ECO:0000256" key="1">
    <source>
        <dbReference type="ARBA" id="ARBA00001954"/>
    </source>
</evidence>
<reference evidence="10" key="1">
    <citation type="journal article" date="2008" name="J. Bacteriol.">
        <title>Genome sequence of the fish pathogen Renibacterium salmoninarum suggests reductive evolution away from an environmental Arthrobacter ancestor.</title>
        <authorList>
            <person name="Wiens G.D."/>
            <person name="Rockey D.D."/>
            <person name="Wu Z."/>
            <person name="Chang J."/>
            <person name="Levy R."/>
            <person name="Crane S."/>
            <person name="Chen D.S."/>
            <person name="Capri G.R."/>
            <person name="Burnett J.R."/>
            <person name="Sudheesh P.S."/>
            <person name="Schipma M.J."/>
            <person name="Burd H."/>
            <person name="Bhattacharyya A."/>
            <person name="Rhodes L.D."/>
            <person name="Kaul R."/>
            <person name="Strom M.S."/>
        </authorList>
    </citation>
    <scope>NUCLEOTIDE SEQUENCE [LARGE SCALE GENOMIC DNA]</scope>
    <source>
        <strain evidence="10">ATCC 33209 / DSM 20767 / JCM 11484 / NBRC 15589 / NCIMB 2235</strain>
    </source>
</reference>
<evidence type="ECO:0000313" key="10">
    <source>
        <dbReference type="Proteomes" id="UP000002007"/>
    </source>
</evidence>
<evidence type="ECO:0000256" key="5">
    <source>
        <dbReference type="ARBA" id="ARBA00023002"/>
    </source>
</evidence>
<dbReference type="InterPro" id="IPR051323">
    <property type="entry name" value="AtsK-like"/>
</dbReference>